<feature type="binding site" evidence="9">
    <location>
        <position position="226"/>
    </location>
    <ligand>
        <name>Mg(2+)</name>
        <dbReference type="ChEBI" id="CHEBI:18420"/>
        <label>1</label>
    </ligand>
</feature>
<feature type="binding site" evidence="9">
    <location>
        <position position="226"/>
    </location>
    <ligand>
        <name>Mg(2+)</name>
        <dbReference type="ChEBI" id="CHEBI:18420"/>
        <label>2</label>
    </ligand>
</feature>
<proteinExistence type="inferred from homology"/>
<keyword evidence="4 9" id="KW-0808">Transferase</keyword>
<comment type="caution">
    <text evidence="12">The sequence shown here is derived from an EMBL/GenBank/DDBJ whole genome shotgun (WGS) entry which is preliminary data.</text>
</comment>
<dbReference type="InterPro" id="IPR005940">
    <property type="entry name" value="Anthranilate_Pribosyl_Tfrase"/>
</dbReference>
<feature type="domain" description="Glycosyl transferase family 3 N-terminal" evidence="11">
    <location>
        <begin position="4"/>
        <end position="65"/>
    </location>
</feature>
<dbReference type="HAMAP" id="MF_00211">
    <property type="entry name" value="TrpD"/>
    <property type="match status" value="1"/>
</dbReference>
<feature type="binding site" evidence="9">
    <location>
        <position position="88"/>
    </location>
    <ligand>
        <name>5-phospho-alpha-D-ribose 1-diphosphate</name>
        <dbReference type="ChEBI" id="CHEBI:58017"/>
    </ligand>
</feature>
<dbReference type="SUPFAM" id="SSF52418">
    <property type="entry name" value="Nucleoside phosphorylase/phosphoribosyltransferase catalytic domain"/>
    <property type="match status" value="1"/>
</dbReference>
<evidence type="ECO:0000256" key="3">
    <source>
        <dbReference type="ARBA" id="ARBA00022676"/>
    </source>
</evidence>
<feature type="binding site" evidence="9">
    <location>
        <begin position="90"/>
        <end position="93"/>
    </location>
    <ligand>
        <name>5-phospho-alpha-D-ribose 1-diphosphate</name>
        <dbReference type="ChEBI" id="CHEBI:58017"/>
    </ligand>
</feature>
<feature type="binding site" evidence="9">
    <location>
        <begin position="83"/>
        <end position="84"/>
    </location>
    <ligand>
        <name>5-phospho-alpha-D-ribose 1-diphosphate</name>
        <dbReference type="ChEBI" id="CHEBI:58017"/>
    </ligand>
</feature>
<evidence type="ECO:0000256" key="5">
    <source>
        <dbReference type="ARBA" id="ARBA00022822"/>
    </source>
</evidence>
<comment type="function">
    <text evidence="9">Catalyzes the transfer of the phosphoribosyl group of 5-phosphorylribose-1-pyrophosphate (PRPP) to anthranilate to yield N-(5'-phosphoribosyl)-anthranilate (PRA).</text>
</comment>
<organism evidence="12 13">
    <name type="scientific">Desulforhabdus amnigena</name>
    <dbReference type="NCBI Taxonomy" id="40218"/>
    <lineage>
        <taxon>Bacteria</taxon>
        <taxon>Pseudomonadati</taxon>
        <taxon>Thermodesulfobacteriota</taxon>
        <taxon>Syntrophobacteria</taxon>
        <taxon>Syntrophobacterales</taxon>
        <taxon>Syntrophobacteraceae</taxon>
        <taxon>Desulforhabdus</taxon>
    </lineage>
</organism>
<dbReference type="RefSeq" id="WP_281794366.1">
    <property type="nucleotide sequence ID" value="NZ_BSDR01000001.1"/>
</dbReference>
<evidence type="ECO:0000259" key="11">
    <source>
        <dbReference type="Pfam" id="PF02885"/>
    </source>
</evidence>
<evidence type="ECO:0000256" key="8">
    <source>
        <dbReference type="ARBA" id="ARBA00061188"/>
    </source>
</evidence>
<keyword evidence="2 9" id="KW-0028">Amino-acid biosynthesis</keyword>
<keyword evidence="6 9" id="KW-0057">Aromatic amino acid biosynthesis</keyword>
<evidence type="ECO:0000256" key="6">
    <source>
        <dbReference type="ARBA" id="ARBA00023141"/>
    </source>
</evidence>
<dbReference type="Gene3D" id="3.40.1030.10">
    <property type="entry name" value="Nucleoside phosphorylase/phosphoribosyltransferase catalytic domain"/>
    <property type="match status" value="1"/>
</dbReference>
<comment type="similarity">
    <text evidence="9">Belongs to the anthranilate phosphoribosyltransferase family.</text>
</comment>
<comment type="caution">
    <text evidence="9">Lacks conserved residue(s) required for the propagation of feature annotation.</text>
</comment>
<protein>
    <recommendedName>
        <fullName evidence="9">Anthranilate phosphoribosyltransferase</fullName>
        <ecNumber evidence="9">2.4.2.18</ecNumber>
    </recommendedName>
</protein>
<evidence type="ECO:0000256" key="1">
    <source>
        <dbReference type="ARBA" id="ARBA00004907"/>
    </source>
</evidence>
<keyword evidence="9" id="KW-0460">Magnesium</keyword>
<dbReference type="EMBL" id="BSDR01000001">
    <property type="protein sequence ID" value="GLI34903.1"/>
    <property type="molecule type" value="Genomic_DNA"/>
</dbReference>
<feature type="binding site" evidence="9">
    <location>
        <position position="80"/>
    </location>
    <ligand>
        <name>anthranilate</name>
        <dbReference type="ChEBI" id="CHEBI:16567"/>
        <label>1</label>
    </ligand>
</feature>
<dbReference type="FunFam" id="3.40.1030.10:FF:000002">
    <property type="entry name" value="Anthranilate phosphoribosyltransferase"/>
    <property type="match status" value="1"/>
</dbReference>
<sequence>MFQDSLKKIIQRHDLDEAEMAYVMTEIMSGNCTDAQIGALMGALATKGETFSELAGAARAMRRKATRIQTTADTVVDTCGTGGDRAGTFNISTTAAFVVAGCGVTVAKHGNRSVSSKCGSADLLEALGVRLDVAPEVVEEAIEEIGIGFLFAPVFHGAMRHAARARKEVGVRSIFNMLGPLTNPAGANCQLLGVYAPGLTEMFAQALRLLGTRRAFVVHGHDGLDEITVCAPTRVSELKDGMIRTYDITPQQLLGRQARPQDLAGGDAAENAEISRRILAGEKGPKRDVVVVNAAGALIAAGVAADFPEGIQKAEAAIDSGAASAKLDALVRYTNENA</sequence>
<feature type="binding site" evidence="9">
    <location>
        <position position="120"/>
    </location>
    <ligand>
        <name>5-phospho-alpha-D-ribose 1-diphosphate</name>
        <dbReference type="ChEBI" id="CHEBI:58017"/>
    </ligand>
</feature>
<dbReference type="SUPFAM" id="SSF47648">
    <property type="entry name" value="Nucleoside phosphorylase/phosphoribosyltransferase N-terminal domain"/>
    <property type="match status" value="1"/>
</dbReference>
<dbReference type="InterPro" id="IPR017459">
    <property type="entry name" value="Glycosyl_Trfase_fam3_N_dom"/>
</dbReference>
<comment type="pathway">
    <text evidence="1 9">Amino-acid biosynthesis; L-tryptophan biosynthesis; L-tryptophan from chorismate: step 2/5.</text>
</comment>
<dbReference type="Gene3D" id="1.20.970.10">
    <property type="entry name" value="Transferase, Pyrimidine Nucleoside Phosphorylase, Chain C"/>
    <property type="match status" value="1"/>
</dbReference>
<evidence type="ECO:0000256" key="4">
    <source>
        <dbReference type="ARBA" id="ARBA00022679"/>
    </source>
</evidence>
<feature type="binding site" evidence="9">
    <location>
        <position position="92"/>
    </location>
    <ligand>
        <name>Mg(2+)</name>
        <dbReference type="ChEBI" id="CHEBI:18420"/>
        <label>1</label>
    </ligand>
</feature>
<keyword evidence="3 9" id="KW-0328">Glycosyltransferase</keyword>
<dbReference type="Pfam" id="PF00591">
    <property type="entry name" value="Glycos_transf_3"/>
    <property type="match status" value="1"/>
</dbReference>
<feature type="domain" description="Glycosyl transferase family 3" evidence="10">
    <location>
        <begin position="74"/>
        <end position="323"/>
    </location>
</feature>
<evidence type="ECO:0000256" key="7">
    <source>
        <dbReference type="ARBA" id="ARBA00052328"/>
    </source>
</evidence>
<feature type="binding site" evidence="9">
    <location>
        <begin position="108"/>
        <end position="116"/>
    </location>
    <ligand>
        <name>5-phospho-alpha-D-ribose 1-diphosphate</name>
        <dbReference type="ChEBI" id="CHEBI:58017"/>
    </ligand>
</feature>
<keyword evidence="13" id="KW-1185">Reference proteome</keyword>
<dbReference type="NCBIfam" id="TIGR01245">
    <property type="entry name" value="trpD"/>
    <property type="match status" value="1"/>
</dbReference>
<dbReference type="GO" id="GO:0000162">
    <property type="term" value="P:L-tryptophan biosynthetic process"/>
    <property type="evidence" value="ECO:0007669"/>
    <property type="project" value="UniProtKB-UniRule"/>
</dbReference>
<dbReference type="Proteomes" id="UP001144372">
    <property type="component" value="Unassembled WGS sequence"/>
</dbReference>
<dbReference type="GO" id="GO:0004048">
    <property type="term" value="F:anthranilate phosphoribosyltransferase activity"/>
    <property type="evidence" value="ECO:0007669"/>
    <property type="project" value="UniProtKB-UniRule"/>
</dbReference>
<comment type="catalytic activity">
    <reaction evidence="7 9">
        <text>N-(5-phospho-beta-D-ribosyl)anthranilate + diphosphate = 5-phospho-alpha-D-ribose 1-diphosphate + anthranilate</text>
        <dbReference type="Rhea" id="RHEA:11768"/>
        <dbReference type="ChEBI" id="CHEBI:16567"/>
        <dbReference type="ChEBI" id="CHEBI:18277"/>
        <dbReference type="ChEBI" id="CHEBI:33019"/>
        <dbReference type="ChEBI" id="CHEBI:58017"/>
        <dbReference type="EC" id="2.4.2.18"/>
    </reaction>
</comment>
<feature type="binding site" evidence="9">
    <location>
        <position position="225"/>
    </location>
    <ligand>
        <name>Mg(2+)</name>
        <dbReference type="ChEBI" id="CHEBI:18420"/>
        <label>2</label>
    </ligand>
</feature>
<name>A0A9W6L7Q4_9BACT</name>
<accession>A0A9W6L7Q4</accession>
<evidence type="ECO:0000313" key="12">
    <source>
        <dbReference type="EMBL" id="GLI34903.1"/>
    </source>
</evidence>
<comment type="cofactor">
    <cofactor evidence="9">
        <name>Mg(2+)</name>
        <dbReference type="ChEBI" id="CHEBI:18420"/>
    </cofactor>
    <text evidence="9">Binds 2 magnesium ions per monomer.</text>
</comment>
<feature type="binding site" evidence="9">
    <location>
        <position position="166"/>
    </location>
    <ligand>
        <name>anthranilate</name>
        <dbReference type="ChEBI" id="CHEBI:16567"/>
        <label>2</label>
    </ligand>
</feature>
<feature type="binding site" evidence="9">
    <location>
        <position position="80"/>
    </location>
    <ligand>
        <name>5-phospho-alpha-D-ribose 1-diphosphate</name>
        <dbReference type="ChEBI" id="CHEBI:58017"/>
    </ligand>
</feature>
<evidence type="ECO:0000259" key="10">
    <source>
        <dbReference type="Pfam" id="PF00591"/>
    </source>
</evidence>
<gene>
    <name evidence="9 12" type="primary">trpD</name>
    <name evidence="12" type="ORF">DAMNIGENAA_23360</name>
</gene>
<keyword evidence="9" id="KW-0479">Metal-binding</keyword>
<evidence type="ECO:0000256" key="2">
    <source>
        <dbReference type="ARBA" id="ARBA00022605"/>
    </source>
</evidence>
<evidence type="ECO:0000313" key="13">
    <source>
        <dbReference type="Proteomes" id="UP001144372"/>
    </source>
</evidence>
<dbReference type="Pfam" id="PF02885">
    <property type="entry name" value="Glycos_trans_3N"/>
    <property type="match status" value="1"/>
</dbReference>
<dbReference type="InterPro" id="IPR000312">
    <property type="entry name" value="Glycosyl_Trfase_fam3"/>
</dbReference>
<evidence type="ECO:0000256" key="9">
    <source>
        <dbReference type="HAMAP-Rule" id="MF_00211"/>
    </source>
</evidence>
<dbReference type="EC" id="2.4.2.18" evidence="9"/>
<dbReference type="PANTHER" id="PTHR43285">
    <property type="entry name" value="ANTHRANILATE PHOSPHORIBOSYLTRANSFERASE"/>
    <property type="match status" value="1"/>
</dbReference>
<dbReference type="GO" id="GO:0005829">
    <property type="term" value="C:cytosol"/>
    <property type="evidence" value="ECO:0007669"/>
    <property type="project" value="TreeGrafter"/>
</dbReference>
<comment type="subunit">
    <text evidence="9">Homodimer.</text>
</comment>
<dbReference type="InterPro" id="IPR036320">
    <property type="entry name" value="Glycosyl_Trfase_fam3_N_dom_sf"/>
</dbReference>
<dbReference type="InterPro" id="IPR035902">
    <property type="entry name" value="Nuc_phospho_transferase"/>
</dbReference>
<comment type="similarity">
    <text evidence="8">In the C-terminal section; belongs to the anthranilate phosphoribosyltransferase family.</text>
</comment>
<feature type="binding site" evidence="9">
    <location>
        <position position="111"/>
    </location>
    <ligand>
        <name>anthranilate</name>
        <dbReference type="ChEBI" id="CHEBI:16567"/>
        <label>1</label>
    </ligand>
</feature>
<dbReference type="PANTHER" id="PTHR43285:SF2">
    <property type="entry name" value="ANTHRANILATE PHOSPHORIBOSYLTRANSFERASE"/>
    <property type="match status" value="1"/>
</dbReference>
<reference evidence="12" key="1">
    <citation type="submission" date="2022-12" db="EMBL/GenBank/DDBJ databases">
        <title>Reference genome sequencing for broad-spectrum identification of bacterial and archaeal isolates by mass spectrometry.</title>
        <authorList>
            <person name="Sekiguchi Y."/>
            <person name="Tourlousse D.M."/>
        </authorList>
    </citation>
    <scope>NUCLEOTIDE SEQUENCE</scope>
    <source>
        <strain evidence="12">ASRB1</strain>
    </source>
</reference>
<dbReference type="AlphaFoldDB" id="A0A9W6L7Q4"/>
<keyword evidence="5 9" id="KW-0822">Tryptophan biosynthesis</keyword>
<dbReference type="GO" id="GO:0000287">
    <property type="term" value="F:magnesium ion binding"/>
    <property type="evidence" value="ECO:0007669"/>
    <property type="project" value="UniProtKB-UniRule"/>
</dbReference>